<accession>A0A1R1LJA8</accession>
<dbReference type="RefSeq" id="WP_076702141.1">
    <property type="nucleotide sequence ID" value="NZ_MRDE01000016.1"/>
</dbReference>
<dbReference type="Pfam" id="PF09819">
    <property type="entry name" value="ABC_cobalt"/>
    <property type="match status" value="1"/>
</dbReference>
<reference evidence="2 3" key="1">
    <citation type="submission" date="2016-12" db="EMBL/GenBank/DDBJ databases">
        <title>Draft genome of Tersicoccus phoenicis 1P05MA.</title>
        <authorList>
            <person name="Nakajima Y."/>
            <person name="Yoshizawa S."/>
            <person name="Nakamura K."/>
            <person name="Ogura Y."/>
            <person name="Hayashi T."/>
            <person name="Kogure K."/>
        </authorList>
    </citation>
    <scope>NUCLEOTIDE SEQUENCE [LARGE SCALE GENOMIC DNA]</scope>
    <source>
        <strain evidence="2 3">1p05MA</strain>
    </source>
</reference>
<evidence type="ECO:0000313" key="3">
    <source>
        <dbReference type="Proteomes" id="UP000187085"/>
    </source>
</evidence>
<dbReference type="OrthoDB" id="8017424at2"/>
<dbReference type="InterPro" id="IPR017195">
    <property type="entry name" value="ABC_thiamin-permease_prd"/>
</dbReference>
<feature type="transmembrane region" description="Helical" evidence="1">
    <location>
        <begin position="61"/>
        <end position="77"/>
    </location>
</feature>
<evidence type="ECO:0000256" key="1">
    <source>
        <dbReference type="SAM" id="Phobius"/>
    </source>
</evidence>
<evidence type="ECO:0000313" key="2">
    <source>
        <dbReference type="EMBL" id="OMH27612.1"/>
    </source>
</evidence>
<dbReference type="PIRSF" id="PIRSF037394">
    <property type="entry name" value="ABC_thiamine-permease_YkoE_prd"/>
    <property type="match status" value="1"/>
</dbReference>
<organism evidence="2 3">
    <name type="scientific">Tersicoccus phoenicis</name>
    <dbReference type="NCBI Taxonomy" id="554083"/>
    <lineage>
        <taxon>Bacteria</taxon>
        <taxon>Bacillati</taxon>
        <taxon>Actinomycetota</taxon>
        <taxon>Actinomycetes</taxon>
        <taxon>Micrococcales</taxon>
        <taxon>Micrococcaceae</taxon>
        <taxon>Tersicoccus</taxon>
    </lineage>
</organism>
<feature type="transmembrane region" description="Helical" evidence="1">
    <location>
        <begin position="21"/>
        <end position="41"/>
    </location>
</feature>
<dbReference type="PROSITE" id="PS51257">
    <property type="entry name" value="PROKAR_LIPOPROTEIN"/>
    <property type="match status" value="1"/>
</dbReference>
<dbReference type="EMBL" id="MRDE01000016">
    <property type="protein sequence ID" value="OMH27612.1"/>
    <property type="molecule type" value="Genomic_DNA"/>
</dbReference>
<keyword evidence="1" id="KW-1133">Transmembrane helix</keyword>
<feature type="transmembrane region" description="Helical" evidence="1">
    <location>
        <begin position="162"/>
        <end position="184"/>
    </location>
</feature>
<comment type="caution">
    <text evidence="2">The sequence shown here is derived from an EMBL/GenBank/DDBJ whole genome shotgun (WGS) entry which is preliminary data.</text>
</comment>
<gene>
    <name evidence="2" type="ORF">BKD30_02875</name>
</gene>
<dbReference type="Proteomes" id="UP000187085">
    <property type="component" value="Unassembled WGS sequence"/>
</dbReference>
<dbReference type="STRING" id="554083.BKD30_02875"/>
<keyword evidence="1" id="KW-0472">Membrane</keyword>
<feature type="transmembrane region" description="Helical" evidence="1">
    <location>
        <begin position="128"/>
        <end position="150"/>
    </location>
</feature>
<keyword evidence="1" id="KW-0812">Transmembrane</keyword>
<keyword evidence="3" id="KW-1185">Reference proteome</keyword>
<protein>
    <submittedName>
        <fullName evidence="2">Uncharacterized protein</fullName>
    </submittedName>
</protein>
<proteinExistence type="predicted"/>
<dbReference type="AlphaFoldDB" id="A0A1R1LJA8"/>
<sequence length="206" mass="20986">MSTSRGFTPATPVTARRGWRVVDIIVASVVGVACGVVFWAWSQGYAAVAVVTAAFPPLGGLYGGGWLIAGVVGGLIIRKPGAALYCEVIAASVEGVLGTYFGLTVLLSGLIQGAGAELVFALARYRRFGLGVALFAGALSGLAMGISENLLYNVEWAVGWQVLYAVLAVASGMVVAGLLGWLAVRALAGTGVLTGLASGRAARERV</sequence>
<name>A0A1R1LJA8_9MICC</name>